<gene>
    <name evidence="3" type="ORF">LTR24_000354</name>
</gene>
<sequence>MLLNASHELTNSGLPQHIQERYVRYKQGNRAIVAWMARHAPEKFKGRKTLPIKQLITLGKFLCDKLQDIGTLPSDVDYYFKEVIRERAYLSQHFRTHRDQCEQEITDTINHEHFTESLKQIHRILLTAGNPSSRSSIRPTKQNSPKTPSSTNSVSEVDNSFRYLISGHDAQAEGLSDVSDDDALSIADTDATSACSHSLMDDGTCACQNEDDATDFLDTEGQVGIAVESLMFLDNIKHIAEAVKSCWVKAGEGDVPVAATAAYTNVLLVRAATHVRTFHQNESDLPSALDIKQRLDSLAFHDQQHTGESQQDSSEILECLAQCHVLLAQSHKELMNPSSSQVNLDHAKFSSFNTTKRDMTESLTQQLVADFTTIQRYVQVSGLTSDGLSCMKEVSNLLNGSNDSTSALTAAVLLYLLAISHCSHSSVLSQPSRIALPRISALKMANETLSTIRAFLDDKSIFPCQCIDTLGYRVAQMKIELEAFSKYRCWSALVQSPLIAGNHVLEILDLCSYYGMYLFHYRQYVAAVLHTYQALKKLKALEEVPILEEACDLFAPVLYTTGIRPDSGFVASWLRYIGARLKFKRGKKYQNHRETWCMSVPAHAAARSAGLNICDKNDGTRIQPKFEYGTIDHTTKMKRDGWILQIDAAELLDQELYAGCSKGTLHEHSSEAATARPELLAPRARRTKHKRSKSCQVGKEASRSRCEDCVKLDHTFNASFIVDRSERRNLPSSRINLLSFFHSMTKVVSGISDTTHAQNEKNNSSSSGDSGKGQMCLCFVQTVLRGADRILDVRKRSGLDAKGAVWSENERECIDCYKEHLMKMLEDAKVTDDNGGTWLWSSL</sequence>
<name>A0ABR0KPN9_9EURO</name>
<reference evidence="3 4" key="1">
    <citation type="submission" date="2023-08" db="EMBL/GenBank/DDBJ databases">
        <title>Black Yeasts Isolated from many extreme environments.</title>
        <authorList>
            <person name="Coleine C."/>
            <person name="Stajich J.E."/>
            <person name="Selbmann L."/>
        </authorList>
    </citation>
    <scope>NUCLEOTIDE SEQUENCE [LARGE SCALE GENOMIC DNA]</scope>
    <source>
        <strain evidence="3 4">CCFEE 5885</strain>
    </source>
</reference>
<feature type="region of interest" description="Disordered" evidence="1">
    <location>
        <begin position="752"/>
        <end position="772"/>
    </location>
</feature>
<accession>A0ABR0KPN9</accession>
<evidence type="ECO:0000313" key="4">
    <source>
        <dbReference type="Proteomes" id="UP001345013"/>
    </source>
</evidence>
<dbReference type="PANTHER" id="PTHR38795">
    <property type="entry name" value="DUF6604 DOMAIN-CONTAINING PROTEIN"/>
    <property type="match status" value="1"/>
</dbReference>
<keyword evidence="4" id="KW-1185">Reference proteome</keyword>
<dbReference type="PANTHER" id="PTHR38795:SF1">
    <property type="entry name" value="DUF6604 DOMAIN-CONTAINING PROTEIN"/>
    <property type="match status" value="1"/>
</dbReference>
<protein>
    <recommendedName>
        <fullName evidence="2">DUF6604 domain-containing protein</fullName>
    </recommendedName>
</protein>
<evidence type="ECO:0000313" key="3">
    <source>
        <dbReference type="EMBL" id="KAK5102123.1"/>
    </source>
</evidence>
<feature type="compositionally biased region" description="Low complexity" evidence="1">
    <location>
        <begin position="761"/>
        <end position="772"/>
    </location>
</feature>
<comment type="caution">
    <text evidence="3">The sequence shown here is derived from an EMBL/GenBank/DDBJ whole genome shotgun (WGS) entry which is preliminary data.</text>
</comment>
<feature type="domain" description="DUF6604" evidence="2">
    <location>
        <begin position="24"/>
        <end position="266"/>
    </location>
</feature>
<feature type="region of interest" description="Disordered" evidence="1">
    <location>
        <begin position="129"/>
        <end position="155"/>
    </location>
</feature>
<dbReference type="InterPro" id="IPR046539">
    <property type="entry name" value="DUF6604"/>
</dbReference>
<evidence type="ECO:0000259" key="2">
    <source>
        <dbReference type="Pfam" id="PF20253"/>
    </source>
</evidence>
<organism evidence="3 4">
    <name type="scientific">Lithohypha guttulata</name>
    <dbReference type="NCBI Taxonomy" id="1690604"/>
    <lineage>
        <taxon>Eukaryota</taxon>
        <taxon>Fungi</taxon>
        <taxon>Dikarya</taxon>
        <taxon>Ascomycota</taxon>
        <taxon>Pezizomycotina</taxon>
        <taxon>Eurotiomycetes</taxon>
        <taxon>Chaetothyriomycetidae</taxon>
        <taxon>Chaetothyriales</taxon>
        <taxon>Trichomeriaceae</taxon>
        <taxon>Lithohypha</taxon>
    </lineage>
</organism>
<dbReference type="Pfam" id="PF20253">
    <property type="entry name" value="DUF6604"/>
    <property type="match status" value="1"/>
</dbReference>
<evidence type="ECO:0000256" key="1">
    <source>
        <dbReference type="SAM" id="MobiDB-lite"/>
    </source>
</evidence>
<dbReference type="EMBL" id="JAVRRG010000003">
    <property type="protein sequence ID" value="KAK5102123.1"/>
    <property type="molecule type" value="Genomic_DNA"/>
</dbReference>
<proteinExistence type="predicted"/>
<dbReference type="Proteomes" id="UP001345013">
    <property type="component" value="Unassembled WGS sequence"/>
</dbReference>